<dbReference type="EMBL" id="QKYT01000069">
    <property type="protein sequence ID" value="RIA95010.1"/>
    <property type="molecule type" value="Genomic_DNA"/>
</dbReference>
<reference evidence="1 2" key="1">
    <citation type="submission" date="2018-06" db="EMBL/GenBank/DDBJ databases">
        <title>Comparative genomics reveals the genomic features of Rhizophagus irregularis, R. cerebriforme, R. diaphanum and Gigaspora rosea, and their symbiotic lifestyle signature.</title>
        <authorList>
            <person name="Morin E."/>
            <person name="San Clemente H."/>
            <person name="Chen E.C.H."/>
            <person name="De La Providencia I."/>
            <person name="Hainaut M."/>
            <person name="Kuo A."/>
            <person name="Kohler A."/>
            <person name="Murat C."/>
            <person name="Tang N."/>
            <person name="Roy S."/>
            <person name="Loubradou J."/>
            <person name="Henrissat B."/>
            <person name="Grigoriev I.V."/>
            <person name="Corradi N."/>
            <person name="Roux C."/>
            <person name="Martin F.M."/>
        </authorList>
    </citation>
    <scope>NUCLEOTIDE SEQUENCE [LARGE SCALE GENOMIC DNA]</scope>
    <source>
        <strain evidence="1 2">DAOM 227022</strain>
    </source>
</reference>
<proteinExistence type="predicted"/>
<protein>
    <recommendedName>
        <fullName evidence="3">GRAM domain-containing protein</fullName>
    </recommendedName>
</protein>
<dbReference type="OrthoDB" id="2321699at2759"/>
<sequence>MDIKKSSFHILPDSGSEDVLYSNDYFTVTKTELIIKCYYFPTCSSKVISLKTIISIHTDKELGFKWYERKMWGQPIINVWYAMDWKRHCKDHTSCIIEVKDDKLRKGFTIDENGLEILKQAWNDALNSVIS</sequence>
<organism evidence="1 2">
    <name type="scientific">Glomus cerebriforme</name>
    <dbReference type="NCBI Taxonomy" id="658196"/>
    <lineage>
        <taxon>Eukaryota</taxon>
        <taxon>Fungi</taxon>
        <taxon>Fungi incertae sedis</taxon>
        <taxon>Mucoromycota</taxon>
        <taxon>Glomeromycotina</taxon>
        <taxon>Glomeromycetes</taxon>
        <taxon>Glomerales</taxon>
        <taxon>Glomeraceae</taxon>
        <taxon>Glomus</taxon>
    </lineage>
</organism>
<gene>
    <name evidence="1" type="ORF">C1645_758598</name>
</gene>
<dbReference type="PANTHER" id="PTHR35373">
    <property type="entry name" value="PROTEIN CBG16894"/>
    <property type="match status" value="1"/>
</dbReference>
<comment type="caution">
    <text evidence="1">The sequence shown here is derived from an EMBL/GenBank/DDBJ whole genome shotgun (WGS) entry which is preliminary data.</text>
</comment>
<evidence type="ECO:0000313" key="1">
    <source>
        <dbReference type="EMBL" id="RIA95010.1"/>
    </source>
</evidence>
<name>A0A397T9S3_9GLOM</name>
<dbReference type="Proteomes" id="UP000265703">
    <property type="component" value="Unassembled WGS sequence"/>
</dbReference>
<accession>A0A397T9S3</accession>
<keyword evidence="2" id="KW-1185">Reference proteome</keyword>
<dbReference type="AlphaFoldDB" id="A0A397T9S3"/>
<evidence type="ECO:0008006" key="3">
    <source>
        <dbReference type="Google" id="ProtNLM"/>
    </source>
</evidence>
<evidence type="ECO:0000313" key="2">
    <source>
        <dbReference type="Proteomes" id="UP000265703"/>
    </source>
</evidence>